<feature type="domain" description="Thioredoxin" evidence="5">
    <location>
        <begin position="38"/>
        <end position="206"/>
    </location>
</feature>
<dbReference type="PANTHER" id="PTHR12151">
    <property type="entry name" value="ELECTRON TRANSPORT PROTIN SCO1/SENC FAMILY MEMBER"/>
    <property type="match status" value="1"/>
</dbReference>
<sequence length="214" mass="23443">MKASNQWIVLLGLVALVAGLSLSLKGPAPRPEVSALWLEQARPLPEFSLTDHNGQPFDRARLEGQWSLFFVGYTSCPDVCPTTMSDLARVYPKLEERLGEKPVQVVLLSVDPGRDDPEKLGQYVEFFRPGFMAVTGEHAQLFPFTQSLGLVYALVDNPNGGEYLVDHSADLVLINPEGAIEAFFRPSGELGTLRKVSMAQLEQDLPVIIGAYSG</sequence>
<name>E1SL14_FERBD</name>
<dbReference type="Pfam" id="PF02630">
    <property type="entry name" value="SCO1-SenC"/>
    <property type="match status" value="1"/>
</dbReference>
<dbReference type="PROSITE" id="PS51352">
    <property type="entry name" value="THIOREDOXIN_2"/>
    <property type="match status" value="1"/>
</dbReference>
<keyword evidence="2 3" id="KW-0186">Copper</keyword>
<dbReference type="PANTHER" id="PTHR12151:SF25">
    <property type="entry name" value="LINALOOL DEHYDRATASE_ISOMERASE DOMAIN-CONTAINING PROTEIN"/>
    <property type="match status" value="1"/>
</dbReference>
<dbReference type="OrthoDB" id="9790194at2"/>
<comment type="similarity">
    <text evidence="1">Belongs to the SCO1/2 family.</text>
</comment>
<evidence type="ECO:0000256" key="3">
    <source>
        <dbReference type="PIRSR" id="PIRSR603782-1"/>
    </source>
</evidence>
<dbReference type="InterPro" id="IPR013766">
    <property type="entry name" value="Thioredoxin_domain"/>
</dbReference>
<dbReference type="GeneID" id="67180434"/>
<feature type="binding site" evidence="3">
    <location>
        <position position="76"/>
    </location>
    <ligand>
        <name>Cu cation</name>
        <dbReference type="ChEBI" id="CHEBI:23378"/>
    </ligand>
</feature>
<dbReference type="STRING" id="550540.Fbal_0194"/>
<evidence type="ECO:0000313" key="7">
    <source>
        <dbReference type="Proteomes" id="UP000006683"/>
    </source>
</evidence>
<evidence type="ECO:0000313" key="6">
    <source>
        <dbReference type="EMBL" id="ADN74408.1"/>
    </source>
</evidence>
<evidence type="ECO:0000256" key="1">
    <source>
        <dbReference type="ARBA" id="ARBA00010996"/>
    </source>
</evidence>
<reference evidence="6 7" key="1">
    <citation type="journal article" date="2010" name="Stand. Genomic Sci.">
        <title>Complete genome sequence of Ferrimonas balearica type strain (PAT).</title>
        <authorList>
            <person name="Nolan M."/>
            <person name="Sikorski J."/>
            <person name="Davenport K."/>
            <person name="Lucas S."/>
            <person name="Glavina Del Rio T."/>
            <person name="Tice H."/>
            <person name="Cheng J."/>
            <person name="Goodwin L."/>
            <person name="Pitluck S."/>
            <person name="Liolios K."/>
            <person name="Ivanova N."/>
            <person name="Mavromatis K."/>
            <person name="Ovchinnikova G."/>
            <person name="Pati A."/>
            <person name="Chen A."/>
            <person name="Palaniappan K."/>
            <person name="Land M."/>
            <person name="Hauser L."/>
            <person name="Chang Y."/>
            <person name="Jeffries C."/>
            <person name="Tapia R."/>
            <person name="Brettin T."/>
            <person name="Detter J."/>
            <person name="Han C."/>
            <person name="Yasawong M."/>
            <person name="Rohde M."/>
            <person name="Tindall B."/>
            <person name="Goker M."/>
            <person name="Woyke T."/>
            <person name="Bristow J."/>
            <person name="Eisen J."/>
            <person name="Markowitz V."/>
            <person name="Hugenholtz P."/>
            <person name="Kyrpides N."/>
            <person name="Klenk H."/>
            <person name="Lapidus A."/>
        </authorList>
    </citation>
    <scope>NUCLEOTIDE SEQUENCE [LARGE SCALE GENOMIC DNA]</scope>
    <source>
        <strain evidence="7">DSM 9799 / CCM 4581 / KCTC 23876 / PAT</strain>
    </source>
</reference>
<evidence type="ECO:0000256" key="2">
    <source>
        <dbReference type="ARBA" id="ARBA00023008"/>
    </source>
</evidence>
<dbReference type="Proteomes" id="UP000006683">
    <property type="component" value="Chromosome"/>
</dbReference>
<dbReference type="eggNOG" id="COG1999">
    <property type="taxonomic scope" value="Bacteria"/>
</dbReference>
<organism evidence="6 7">
    <name type="scientific">Ferrimonas balearica (strain DSM 9799 / CCM 4581 / KCTC 23876 / PAT)</name>
    <dbReference type="NCBI Taxonomy" id="550540"/>
    <lineage>
        <taxon>Bacteria</taxon>
        <taxon>Pseudomonadati</taxon>
        <taxon>Pseudomonadota</taxon>
        <taxon>Gammaproteobacteria</taxon>
        <taxon>Alteromonadales</taxon>
        <taxon>Ferrimonadaceae</taxon>
        <taxon>Ferrimonas</taxon>
    </lineage>
</organism>
<dbReference type="KEGG" id="fbl:Fbal_0194"/>
<evidence type="ECO:0000259" key="5">
    <source>
        <dbReference type="PROSITE" id="PS51352"/>
    </source>
</evidence>
<dbReference type="InterPro" id="IPR036249">
    <property type="entry name" value="Thioredoxin-like_sf"/>
</dbReference>
<keyword evidence="7" id="KW-1185">Reference proteome</keyword>
<keyword evidence="4" id="KW-1015">Disulfide bond</keyword>
<keyword evidence="3" id="KW-0479">Metal-binding</keyword>
<protein>
    <submittedName>
        <fullName evidence="6">Electron transport protein SCO1/SenC</fullName>
    </submittedName>
</protein>
<dbReference type="GO" id="GO:0046872">
    <property type="term" value="F:metal ion binding"/>
    <property type="evidence" value="ECO:0007669"/>
    <property type="project" value="UniProtKB-KW"/>
</dbReference>
<dbReference type="InterPro" id="IPR003782">
    <property type="entry name" value="SCO1/SenC"/>
</dbReference>
<dbReference type="CDD" id="cd02968">
    <property type="entry name" value="SCO"/>
    <property type="match status" value="1"/>
</dbReference>
<dbReference type="HOGENOM" id="CLU_050131_3_2_6"/>
<dbReference type="AlphaFoldDB" id="E1SL14"/>
<feature type="disulfide bond" description="Redox-active" evidence="4">
    <location>
        <begin position="76"/>
        <end position="80"/>
    </location>
</feature>
<gene>
    <name evidence="6" type="ordered locus">Fbal_0194</name>
</gene>
<feature type="binding site" evidence="3">
    <location>
        <position position="80"/>
    </location>
    <ligand>
        <name>Cu cation</name>
        <dbReference type="ChEBI" id="CHEBI:23378"/>
    </ligand>
</feature>
<feature type="binding site" evidence="3">
    <location>
        <position position="167"/>
    </location>
    <ligand>
        <name>Cu cation</name>
        <dbReference type="ChEBI" id="CHEBI:23378"/>
    </ligand>
</feature>
<accession>E1SL14</accession>
<dbReference type="RefSeq" id="WP_013343714.1">
    <property type="nucleotide sequence ID" value="NC_014541.1"/>
</dbReference>
<dbReference type="SUPFAM" id="SSF52833">
    <property type="entry name" value="Thioredoxin-like"/>
    <property type="match status" value="1"/>
</dbReference>
<proteinExistence type="inferred from homology"/>
<evidence type="ECO:0000256" key="4">
    <source>
        <dbReference type="PIRSR" id="PIRSR603782-2"/>
    </source>
</evidence>
<dbReference type="Gene3D" id="3.40.30.10">
    <property type="entry name" value="Glutaredoxin"/>
    <property type="match status" value="1"/>
</dbReference>
<dbReference type="EMBL" id="CP002209">
    <property type="protein sequence ID" value="ADN74408.1"/>
    <property type="molecule type" value="Genomic_DNA"/>
</dbReference>